<keyword evidence="7" id="KW-0539">Nucleus</keyword>
<feature type="compositionally biased region" description="Polar residues" evidence="8">
    <location>
        <begin position="64"/>
        <end position="78"/>
    </location>
</feature>
<accession>A0A803LDB9</accession>
<evidence type="ECO:0000256" key="5">
    <source>
        <dbReference type="ARBA" id="ARBA00022723"/>
    </source>
</evidence>
<feature type="domain" description="Myb/SANT-like" evidence="9">
    <location>
        <begin position="87"/>
        <end position="180"/>
    </location>
</feature>
<dbReference type="EnsemblPlants" id="AUR62009858-RA">
    <property type="protein sequence ID" value="AUR62009858-RA:cds"/>
    <property type="gene ID" value="AUR62009858"/>
</dbReference>
<dbReference type="GO" id="GO:0046872">
    <property type="term" value="F:metal ion binding"/>
    <property type="evidence" value="ECO:0007669"/>
    <property type="project" value="UniProtKB-KW"/>
</dbReference>
<dbReference type="GO" id="GO:0016787">
    <property type="term" value="F:hydrolase activity"/>
    <property type="evidence" value="ECO:0007669"/>
    <property type="project" value="UniProtKB-KW"/>
</dbReference>
<comment type="subcellular location">
    <subcellularLocation>
        <location evidence="2">Nucleus</location>
    </subcellularLocation>
</comment>
<dbReference type="PANTHER" id="PTHR22930:SF221">
    <property type="entry name" value="NUCLEASE HARBI1"/>
    <property type="match status" value="1"/>
</dbReference>
<keyword evidence="4" id="KW-0540">Nuclease</keyword>
<comment type="similarity">
    <text evidence="3">Belongs to the HARBI1 family.</text>
</comment>
<proteinExistence type="inferred from homology"/>
<dbReference type="OMA" id="NICVEEM"/>
<dbReference type="GO" id="GO:0004518">
    <property type="term" value="F:nuclease activity"/>
    <property type="evidence" value="ECO:0007669"/>
    <property type="project" value="UniProtKB-KW"/>
</dbReference>
<feature type="domain" description="DDE Tnp4" evidence="10">
    <location>
        <begin position="464"/>
        <end position="627"/>
    </location>
</feature>
<dbReference type="Pfam" id="PF13359">
    <property type="entry name" value="DDE_Tnp_4"/>
    <property type="match status" value="1"/>
</dbReference>
<feature type="compositionally biased region" description="Pro residues" evidence="8">
    <location>
        <begin position="30"/>
        <end position="39"/>
    </location>
</feature>
<dbReference type="Proteomes" id="UP000596660">
    <property type="component" value="Unplaced"/>
</dbReference>
<organism evidence="12 13">
    <name type="scientific">Chenopodium quinoa</name>
    <name type="common">Quinoa</name>
    <dbReference type="NCBI Taxonomy" id="63459"/>
    <lineage>
        <taxon>Eukaryota</taxon>
        <taxon>Viridiplantae</taxon>
        <taxon>Streptophyta</taxon>
        <taxon>Embryophyta</taxon>
        <taxon>Tracheophyta</taxon>
        <taxon>Spermatophyta</taxon>
        <taxon>Magnoliopsida</taxon>
        <taxon>eudicotyledons</taxon>
        <taxon>Gunneridae</taxon>
        <taxon>Pentapetalae</taxon>
        <taxon>Caryophyllales</taxon>
        <taxon>Chenopodiaceae</taxon>
        <taxon>Chenopodioideae</taxon>
        <taxon>Atripliceae</taxon>
        <taxon>Chenopodium</taxon>
    </lineage>
</organism>
<evidence type="ECO:0000256" key="2">
    <source>
        <dbReference type="ARBA" id="ARBA00004123"/>
    </source>
</evidence>
<dbReference type="AlphaFoldDB" id="A0A803LDB9"/>
<dbReference type="Pfam" id="PF12776">
    <property type="entry name" value="Myb_DNA-bind_3"/>
    <property type="match status" value="1"/>
</dbReference>
<evidence type="ECO:0000256" key="4">
    <source>
        <dbReference type="ARBA" id="ARBA00022722"/>
    </source>
</evidence>
<dbReference type="PANTHER" id="PTHR22930">
    <property type="match status" value="1"/>
</dbReference>
<evidence type="ECO:0000259" key="10">
    <source>
        <dbReference type="Pfam" id="PF13359"/>
    </source>
</evidence>
<dbReference type="Gramene" id="AUR62009858-RA">
    <property type="protein sequence ID" value="AUR62009858-RA:cds"/>
    <property type="gene ID" value="AUR62009858"/>
</dbReference>
<dbReference type="InterPro" id="IPR045249">
    <property type="entry name" value="HARBI1-like"/>
</dbReference>
<evidence type="ECO:0000256" key="7">
    <source>
        <dbReference type="ARBA" id="ARBA00023242"/>
    </source>
</evidence>
<dbReference type="InterPro" id="IPR024752">
    <property type="entry name" value="Myb/SANT-like_dom"/>
</dbReference>
<feature type="domain" description="DUF8040" evidence="11">
    <location>
        <begin position="333"/>
        <end position="426"/>
    </location>
</feature>
<evidence type="ECO:0000256" key="3">
    <source>
        <dbReference type="ARBA" id="ARBA00006958"/>
    </source>
</evidence>
<keyword evidence="6" id="KW-0378">Hydrolase</keyword>
<name>A0A803LDB9_CHEQI</name>
<keyword evidence="5" id="KW-0479">Metal-binding</keyword>
<dbReference type="InterPro" id="IPR027806">
    <property type="entry name" value="HARBI1_dom"/>
</dbReference>
<evidence type="ECO:0000259" key="11">
    <source>
        <dbReference type="Pfam" id="PF26138"/>
    </source>
</evidence>
<evidence type="ECO:0000256" key="6">
    <source>
        <dbReference type="ARBA" id="ARBA00022801"/>
    </source>
</evidence>
<dbReference type="InterPro" id="IPR058353">
    <property type="entry name" value="DUF8040"/>
</dbReference>
<keyword evidence="13" id="KW-1185">Reference proteome</keyword>
<feature type="region of interest" description="Disordered" evidence="8">
    <location>
        <begin position="1"/>
        <end position="85"/>
    </location>
</feature>
<evidence type="ECO:0000259" key="9">
    <source>
        <dbReference type="Pfam" id="PF12776"/>
    </source>
</evidence>
<evidence type="ECO:0000313" key="13">
    <source>
        <dbReference type="Proteomes" id="UP000596660"/>
    </source>
</evidence>
<reference evidence="12" key="2">
    <citation type="submission" date="2021-03" db="UniProtKB">
        <authorList>
            <consortium name="EnsemblPlants"/>
        </authorList>
    </citation>
    <scope>IDENTIFICATION</scope>
</reference>
<evidence type="ECO:0000313" key="12">
    <source>
        <dbReference type="EnsemblPlants" id="AUR62009858-RA:cds"/>
    </source>
</evidence>
<feature type="compositionally biased region" description="Polar residues" evidence="8">
    <location>
        <begin position="1"/>
        <end position="26"/>
    </location>
</feature>
<dbReference type="GO" id="GO:0005634">
    <property type="term" value="C:nucleus"/>
    <property type="evidence" value="ECO:0007669"/>
    <property type="project" value="UniProtKB-SubCell"/>
</dbReference>
<sequence>MSSSFSLQKHETLNPQGQTKTASDDMQSGPPRPPAPPFRPPKRTQPSNNKEKAIDLSGSPHPNHPNTSRTRSSANEINEQVKRSKATWSDKTTKIFCEVCAEEVHAGNRPHTHFSKIGWNNVVIKFQQRSGKKYDQKQLKNKWKKLKTEYATWKNLVEKETGLGWDHKKNTIVASDQWWALQEQANPSVAKFREAGIQNLTELDIMFAKIIVSATTSWNPYSQDDIEIEDLTTIGNEEIEDEEQVDITMGGSINETISQQLESESIDKIKVSSNGSAYDDVIDESSSEEEDDEDLLLQEQLRGKQMMLYAATGVTILTKYYLKYLIKQPTRISLCSGWHWLQEVLSTSGESYRILRMEPHVFYSLAKLLMDKYGLKSTRTMSAEEALGIFVYLCAQFQSNRNMKNRFKHSGETISRKFNEVLEAMIRFSKDIVRPSDPNFKEVPTKIRNNYKYWPHFKDCIGAIDGTHIPCVVSEEDEIPYIGRKGNPTQNVLAICDFDMLFTYFVAGWPGSVHDNRILKDAMEDRKKYFPHPPEGKYYVVDAGYPNMKGFMAPFKGERYHVPDFRRSTQPPNGFYEVFNYSHSSLRNVIERTFGVWKKRWRILSIMPSFSLETQKKLVAATMAMHNYIRRHALEDLEFDKCDADPYYIPEVEGDEDIGGNPVTTLEEHDGSMDDFSLESIRYNIATSLMSRGL</sequence>
<reference evidence="12" key="1">
    <citation type="journal article" date="2017" name="Nature">
        <title>The genome of Chenopodium quinoa.</title>
        <authorList>
            <person name="Jarvis D.E."/>
            <person name="Ho Y.S."/>
            <person name="Lightfoot D.J."/>
            <person name="Schmoeckel S.M."/>
            <person name="Li B."/>
            <person name="Borm T.J.A."/>
            <person name="Ohyanagi H."/>
            <person name="Mineta K."/>
            <person name="Michell C.T."/>
            <person name="Saber N."/>
            <person name="Kharbatia N.M."/>
            <person name="Rupper R.R."/>
            <person name="Sharp A.R."/>
            <person name="Dally N."/>
            <person name="Boughton B.A."/>
            <person name="Woo Y.H."/>
            <person name="Gao G."/>
            <person name="Schijlen E.G.W.M."/>
            <person name="Guo X."/>
            <person name="Momin A.A."/>
            <person name="Negrao S."/>
            <person name="Al-Babili S."/>
            <person name="Gehring C."/>
            <person name="Roessner U."/>
            <person name="Jung C."/>
            <person name="Murphy K."/>
            <person name="Arold S.T."/>
            <person name="Gojobori T."/>
            <person name="van der Linden C.G."/>
            <person name="van Loo E.N."/>
            <person name="Jellen E.N."/>
            <person name="Maughan P.J."/>
            <person name="Tester M."/>
        </authorList>
    </citation>
    <scope>NUCLEOTIDE SEQUENCE [LARGE SCALE GENOMIC DNA]</scope>
    <source>
        <strain evidence="12">cv. PI 614886</strain>
    </source>
</reference>
<protein>
    <submittedName>
        <fullName evidence="12">Uncharacterized protein</fullName>
    </submittedName>
</protein>
<comment type="cofactor">
    <cofactor evidence="1">
        <name>a divalent metal cation</name>
        <dbReference type="ChEBI" id="CHEBI:60240"/>
    </cofactor>
</comment>
<dbReference type="Pfam" id="PF26138">
    <property type="entry name" value="DUF8040"/>
    <property type="match status" value="1"/>
</dbReference>
<evidence type="ECO:0000256" key="1">
    <source>
        <dbReference type="ARBA" id="ARBA00001968"/>
    </source>
</evidence>
<evidence type="ECO:0000256" key="8">
    <source>
        <dbReference type="SAM" id="MobiDB-lite"/>
    </source>
</evidence>